<dbReference type="EMBL" id="FNRY01000001">
    <property type="protein sequence ID" value="SEB55458.1"/>
    <property type="molecule type" value="Genomic_DNA"/>
</dbReference>
<dbReference type="RefSeq" id="WP_176980730.1">
    <property type="nucleotide sequence ID" value="NZ_FNRY01000001.1"/>
</dbReference>
<dbReference type="AlphaFoldDB" id="A0A1H4KBQ2"/>
<name>A0A1H4KBQ2_9MICO</name>
<sequence length="49" mass="5606">MNKSQSENRSGRRVPTEAERRIAARIRVNADQARKVDTPQWIKDLAKAS</sequence>
<protein>
    <submittedName>
        <fullName evidence="1">Uncharacterized protein</fullName>
    </submittedName>
</protein>
<dbReference type="STRING" id="640635.SAMN04489806_1090"/>
<reference evidence="1 2" key="1">
    <citation type="submission" date="2016-10" db="EMBL/GenBank/DDBJ databases">
        <authorList>
            <person name="de Groot N.N."/>
        </authorList>
    </citation>
    <scope>NUCLEOTIDE SEQUENCE [LARGE SCALE GENOMIC DNA]</scope>
    <source>
        <strain evidence="1 2">DSM 21799</strain>
    </source>
</reference>
<proteinExistence type="predicted"/>
<accession>A0A1H4KBQ2</accession>
<keyword evidence="2" id="KW-1185">Reference proteome</keyword>
<evidence type="ECO:0000313" key="2">
    <source>
        <dbReference type="Proteomes" id="UP000199183"/>
    </source>
</evidence>
<gene>
    <name evidence="1" type="ORF">SAMN04489806_1090</name>
</gene>
<organism evidence="1 2">
    <name type="scientific">Paramicrobacterium humi</name>
    <dbReference type="NCBI Taxonomy" id="640635"/>
    <lineage>
        <taxon>Bacteria</taxon>
        <taxon>Bacillati</taxon>
        <taxon>Actinomycetota</taxon>
        <taxon>Actinomycetes</taxon>
        <taxon>Micrococcales</taxon>
        <taxon>Microbacteriaceae</taxon>
        <taxon>Paramicrobacterium</taxon>
    </lineage>
</organism>
<dbReference type="Proteomes" id="UP000199183">
    <property type="component" value="Unassembled WGS sequence"/>
</dbReference>
<evidence type="ECO:0000313" key="1">
    <source>
        <dbReference type="EMBL" id="SEB55458.1"/>
    </source>
</evidence>